<dbReference type="PANTHER" id="PTHR43791:SF46">
    <property type="entry name" value="MAJOR FACILITATOR SUPERFAMILY (MFS) PROFILE DOMAIN-CONTAINING PROTEIN-RELATED"/>
    <property type="match status" value="1"/>
</dbReference>
<dbReference type="AlphaFoldDB" id="A0AAN6M5W0"/>
<dbReference type="GO" id="GO:0005886">
    <property type="term" value="C:plasma membrane"/>
    <property type="evidence" value="ECO:0007669"/>
    <property type="project" value="TreeGrafter"/>
</dbReference>
<comment type="caution">
    <text evidence="6">The sequence shown here is derived from an EMBL/GenBank/DDBJ whole genome shotgun (WGS) entry which is preliminary data.</text>
</comment>
<evidence type="ECO:0000256" key="1">
    <source>
        <dbReference type="ARBA" id="ARBA00004141"/>
    </source>
</evidence>
<keyword evidence="2" id="KW-0813">Transport</keyword>
<keyword evidence="3" id="KW-0812">Transmembrane</keyword>
<dbReference type="EMBL" id="WVTA01000002">
    <property type="protein sequence ID" value="KAK3216348.1"/>
    <property type="molecule type" value="Genomic_DNA"/>
</dbReference>
<evidence type="ECO:0000256" key="3">
    <source>
        <dbReference type="ARBA" id="ARBA00022692"/>
    </source>
</evidence>
<accession>A0AAN6M5W0</accession>
<comment type="subcellular location">
    <subcellularLocation>
        <location evidence="1">Membrane</location>
        <topology evidence="1">Multi-pass membrane protein</topology>
    </subcellularLocation>
</comment>
<keyword evidence="5" id="KW-0472">Membrane</keyword>
<dbReference type="PANTHER" id="PTHR43791">
    <property type="entry name" value="PERMEASE-RELATED"/>
    <property type="match status" value="1"/>
</dbReference>
<evidence type="ECO:0000256" key="4">
    <source>
        <dbReference type="ARBA" id="ARBA00022989"/>
    </source>
</evidence>
<evidence type="ECO:0000313" key="6">
    <source>
        <dbReference type="EMBL" id="KAK3216348.1"/>
    </source>
</evidence>
<gene>
    <name evidence="6" type="ORF">GRF29_8g3040444</name>
</gene>
<keyword evidence="4" id="KW-1133">Transmembrane helix</keyword>
<keyword evidence="7" id="KW-1185">Reference proteome</keyword>
<dbReference type="Proteomes" id="UP001280581">
    <property type="component" value="Unassembled WGS sequence"/>
</dbReference>
<evidence type="ECO:0000256" key="5">
    <source>
        <dbReference type="ARBA" id="ARBA00023136"/>
    </source>
</evidence>
<dbReference type="GO" id="GO:0022857">
    <property type="term" value="F:transmembrane transporter activity"/>
    <property type="evidence" value="ECO:0007669"/>
    <property type="project" value="TreeGrafter"/>
</dbReference>
<evidence type="ECO:0000313" key="7">
    <source>
        <dbReference type="Proteomes" id="UP001280581"/>
    </source>
</evidence>
<proteinExistence type="predicted"/>
<sequence>MFSRKEGISTHVDYHESPDMVVCPAHTTERKLVTKIDLHVVPFLCIMYLLAFLDRVNIANANVFGLS</sequence>
<reference evidence="6 7" key="1">
    <citation type="submission" date="2021-02" db="EMBL/GenBank/DDBJ databases">
        <title>Genome assembly of Pseudopithomyces chartarum.</title>
        <authorList>
            <person name="Jauregui R."/>
            <person name="Singh J."/>
            <person name="Voisey C."/>
        </authorList>
    </citation>
    <scope>NUCLEOTIDE SEQUENCE [LARGE SCALE GENOMIC DNA]</scope>
    <source>
        <strain evidence="6 7">AGR01</strain>
    </source>
</reference>
<evidence type="ECO:0000256" key="2">
    <source>
        <dbReference type="ARBA" id="ARBA00022448"/>
    </source>
</evidence>
<protein>
    <submittedName>
        <fullName evidence="6">Uncharacterized protein</fullName>
    </submittedName>
</protein>
<organism evidence="6 7">
    <name type="scientific">Pseudopithomyces chartarum</name>
    <dbReference type="NCBI Taxonomy" id="1892770"/>
    <lineage>
        <taxon>Eukaryota</taxon>
        <taxon>Fungi</taxon>
        <taxon>Dikarya</taxon>
        <taxon>Ascomycota</taxon>
        <taxon>Pezizomycotina</taxon>
        <taxon>Dothideomycetes</taxon>
        <taxon>Pleosporomycetidae</taxon>
        <taxon>Pleosporales</taxon>
        <taxon>Massarineae</taxon>
        <taxon>Didymosphaeriaceae</taxon>
        <taxon>Pseudopithomyces</taxon>
    </lineage>
</organism>
<name>A0AAN6M5W0_9PLEO</name>